<feature type="compositionally biased region" description="Basic and acidic residues" evidence="1">
    <location>
        <begin position="538"/>
        <end position="557"/>
    </location>
</feature>
<feature type="compositionally biased region" description="Pro residues" evidence="1">
    <location>
        <begin position="360"/>
        <end position="377"/>
    </location>
</feature>
<feature type="compositionally biased region" description="Low complexity" evidence="1">
    <location>
        <begin position="198"/>
        <end position="220"/>
    </location>
</feature>
<name>F8PKM7_SERL3</name>
<feature type="compositionally biased region" description="Pro residues" evidence="1">
    <location>
        <begin position="393"/>
        <end position="405"/>
    </location>
</feature>
<accession>F8PKM7</accession>
<dbReference type="HOGENOM" id="CLU_401784_0_0_1"/>
<organism evidence="3">
    <name type="scientific">Serpula lacrymans var. lacrymans (strain S7.3)</name>
    <name type="common">Dry rot fungus</name>
    <dbReference type="NCBI Taxonomy" id="936435"/>
    <lineage>
        <taxon>Eukaryota</taxon>
        <taxon>Fungi</taxon>
        <taxon>Dikarya</taxon>
        <taxon>Basidiomycota</taxon>
        <taxon>Agaricomycotina</taxon>
        <taxon>Agaricomycetes</taxon>
        <taxon>Agaricomycetidae</taxon>
        <taxon>Boletales</taxon>
        <taxon>Coniophorineae</taxon>
        <taxon>Serpulaceae</taxon>
        <taxon>Serpula</taxon>
    </lineage>
</organism>
<dbReference type="AlphaFoldDB" id="F8PKM7"/>
<feature type="region of interest" description="Disordered" evidence="1">
    <location>
        <begin position="508"/>
        <end position="594"/>
    </location>
</feature>
<feature type="region of interest" description="Disordered" evidence="1">
    <location>
        <begin position="91"/>
        <end position="144"/>
    </location>
</feature>
<evidence type="ECO:0000313" key="3">
    <source>
        <dbReference type="Proteomes" id="UP000008063"/>
    </source>
</evidence>
<feature type="region of interest" description="Disordered" evidence="1">
    <location>
        <begin position="305"/>
        <end position="422"/>
    </location>
</feature>
<protein>
    <submittedName>
        <fullName evidence="2">Uncharacterized protein</fullName>
    </submittedName>
</protein>
<dbReference type="Proteomes" id="UP000008063">
    <property type="component" value="Unassembled WGS sequence"/>
</dbReference>
<keyword evidence="3" id="KW-1185">Reference proteome</keyword>
<feature type="compositionally biased region" description="Low complexity" evidence="1">
    <location>
        <begin position="406"/>
        <end position="415"/>
    </location>
</feature>
<dbReference type="EMBL" id="GL945475">
    <property type="protein sequence ID" value="EGO03574.1"/>
    <property type="molecule type" value="Genomic_DNA"/>
</dbReference>
<dbReference type="OMA" id="TECPISA"/>
<proteinExistence type="predicted"/>
<reference evidence="3" key="1">
    <citation type="journal article" date="2011" name="Science">
        <title>The plant cell wall-decomposing machinery underlies the functional diversity of forest fungi.</title>
        <authorList>
            <person name="Eastwood D.C."/>
            <person name="Floudas D."/>
            <person name="Binder M."/>
            <person name="Majcherczyk A."/>
            <person name="Schneider P."/>
            <person name="Aerts A."/>
            <person name="Asiegbu F.O."/>
            <person name="Baker S.E."/>
            <person name="Barry K."/>
            <person name="Bendiksby M."/>
            <person name="Blumentritt M."/>
            <person name="Coutinho P.M."/>
            <person name="Cullen D."/>
            <person name="de Vries R.P."/>
            <person name="Gathman A."/>
            <person name="Goodell B."/>
            <person name="Henrissat B."/>
            <person name="Ihrmark K."/>
            <person name="Kauserud H."/>
            <person name="Kohler A."/>
            <person name="LaButti K."/>
            <person name="Lapidus A."/>
            <person name="Lavin J.L."/>
            <person name="Lee Y.-H."/>
            <person name="Lindquist E."/>
            <person name="Lilly W."/>
            <person name="Lucas S."/>
            <person name="Morin E."/>
            <person name="Murat C."/>
            <person name="Oguiza J.A."/>
            <person name="Park J."/>
            <person name="Pisabarro A.G."/>
            <person name="Riley R."/>
            <person name="Rosling A."/>
            <person name="Salamov A."/>
            <person name="Schmidt O."/>
            <person name="Schmutz J."/>
            <person name="Skrede I."/>
            <person name="Stenlid J."/>
            <person name="Wiebenga A."/>
            <person name="Xie X."/>
            <person name="Kuees U."/>
            <person name="Hibbett D.S."/>
            <person name="Hoffmeister D."/>
            <person name="Hoegberg N."/>
            <person name="Martin F."/>
            <person name="Grigoriev I.V."/>
            <person name="Watkinson S.C."/>
        </authorList>
    </citation>
    <scope>NUCLEOTIDE SEQUENCE [LARGE SCALE GENOMIC DNA]</scope>
    <source>
        <strain evidence="3">strain S7.3</strain>
    </source>
</reference>
<evidence type="ECO:0000256" key="1">
    <source>
        <dbReference type="SAM" id="MobiDB-lite"/>
    </source>
</evidence>
<feature type="region of interest" description="Disordered" evidence="1">
    <location>
        <begin position="198"/>
        <end position="237"/>
    </location>
</feature>
<evidence type="ECO:0000313" key="2">
    <source>
        <dbReference type="EMBL" id="EGO03574.1"/>
    </source>
</evidence>
<sequence>MCMNPTPVKARGLEWLSQNGRQRTKRNENNATARITRTGDKRLNAYDKKEDDNESYCILKREWGLWEYIPPHMALFSGDAFLPSFRRSYKTRSRSRKQTSESKTLCIIPEVSEEDEPRPSTSSLPASPAPAPTRQHSTRSLPRKTDARVTLSAYTFSIDDALLLISDQNEVAQTQTDCDSPDSFSLAFDFPRPPFLSSVASSSASSASSSYSSDSPRSMSTGLPTTPATSDDEDGEHVHVRGPRLVAPIRPLCITKSKGSDVKSEVVQIEQMENDDGEVERTQAEEDVEDYEFYTRQFQDIITLSSPLPPSFPSTSTSSSASSRPDSFIRPRSAILSSPQEPALADSKRQGRSRMSKPLPSIPIPSPPSPFLPPALPPSFSLSQRPRRKRVIPPMPLRPPPPPPMGASSPSRSPACLDLDRAPPRMSIPADIFFDDFESDDLSNEDEVEIRVELACDEGEIGVAYSDEQDEDVYGIHLSNRQQDGYERELEPAFPETPTHDMYVQAYSPELVSDVSPRSSIDSEVRTSCESYSPQASDHADSSQNHEDYSTDSHILDEDNYEPSPALRSRWSSSTLASLEQTHERSSHASHAKSPSLTLAFGAAKLKGVFGSRKSGKEIPRTQLKIALSRALASLTPFPPFPSFLQLLPLACFLYPSHPHKDREKAQEPEQHLNNLFFLYQRLRE</sequence>
<feature type="compositionally biased region" description="Polar residues" evidence="1">
    <location>
        <begin position="570"/>
        <end position="580"/>
    </location>
</feature>
<dbReference type="OrthoDB" id="2692698at2759"/>
<gene>
    <name evidence="2" type="ORF">SERLA73DRAFT_158166</name>
</gene>
<feature type="compositionally biased region" description="Low complexity" evidence="1">
    <location>
        <begin position="313"/>
        <end position="326"/>
    </location>
</feature>
<dbReference type="InParanoid" id="F8PKM7"/>